<reference evidence="6" key="1">
    <citation type="submission" date="2013-04" db="EMBL/GenBank/DDBJ databases">
        <title>The Genome Sequence of Fonticula alba ATCC 38817.</title>
        <authorList>
            <consortium name="The Broad Institute Genomics Platform"/>
            <person name="Russ C."/>
            <person name="Cuomo C."/>
            <person name="Burger G."/>
            <person name="Gray M.W."/>
            <person name="Holland P.W.H."/>
            <person name="King N."/>
            <person name="Lang F.B.F."/>
            <person name="Roger A.J."/>
            <person name="Ruiz-Trillo I."/>
            <person name="Brown M."/>
            <person name="Walker B."/>
            <person name="Young S."/>
            <person name="Zeng Q."/>
            <person name="Gargeya S."/>
            <person name="Fitzgerald M."/>
            <person name="Haas B."/>
            <person name="Abouelleil A."/>
            <person name="Allen A.W."/>
            <person name="Alvarado L."/>
            <person name="Arachchi H.M."/>
            <person name="Berlin A.M."/>
            <person name="Chapman S.B."/>
            <person name="Gainer-Dewar J."/>
            <person name="Goldberg J."/>
            <person name="Griggs A."/>
            <person name="Gujja S."/>
            <person name="Hansen M."/>
            <person name="Howarth C."/>
            <person name="Imamovic A."/>
            <person name="Ireland A."/>
            <person name="Larimer J."/>
            <person name="McCowan C."/>
            <person name="Murphy C."/>
            <person name="Pearson M."/>
            <person name="Poon T.W."/>
            <person name="Priest M."/>
            <person name="Roberts A."/>
            <person name="Saif S."/>
            <person name="Shea T."/>
            <person name="Sisk P."/>
            <person name="Sykes S."/>
            <person name="Wortman J."/>
            <person name="Nusbaum C."/>
            <person name="Birren B."/>
        </authorList>
    </citation>
    <scope>NUCLEOTIDE SEQUENCE [LARGE SCALE GENOMIC DNA]</scope>
    <source>
        <strain evidence="6">ATCC 38817</strain>
    </source>
</reference>
<name>A0A058ZA04_FONAL</name>
<evidence type="ECO:0000256" key="5">
    <source>
        <dbReference type="SAM" id="Phobius"/>
    </source>
</evidence>
<gene>
    <name evidence="6" type="ORF">H696_03114</name>
</gene>
<proteinExistence type="inferred from homology"/>
<dbReference type="AlphaFoldDB" id="A0A058ZA04"/>
<protein>
    <submittedName>
        <fullName evidence="6">Uncharacterized protein</fullName>
    </submittedName>
</protein>
<keyword evidence="2 3" id="KW-0175">Coiled coil</keyword>
<dbReference type="OrthoDB" id="10261039at2759"/>
<dbReference type="InterPro" id="IPR008555">
    <property type="entry name" value="SIKE"/>
</dbReference>
<keyword evidence="5" id="KW-0812">Transmembrane</keyword>
<keyword evidence="7" id="KW-1185">Reference proteome</keyword>
<evidence type="ECO:0000313" key="7">
    <source>
        <dbReference type="Proteomes" id="UP000030693"/>
    </source>
</evidence>
<dbReference type="RefSeq" id="XP_009495279.1">
    <property type="nucleotide sequence ID" value="XM_009497004.1"/>
</dbReference>
<accession>A0A058ZA04</accession>
<feature type="transmembrane region" description="Helical" evidence="5">
    <location>
        <begin position="46"/>
        <end position="69"/>
    </location>
</feature>
<evidence type="ECO:0000256" key="4">
    <source>
        <dbReference type="SAM" id="MobiDB-lite"/>
    </source>
</evidence>
<evidence type="ECO:0000256" key="3">
    <source>
        <dbReference type="SAM" id="Coils"/>
    </source>
</evidence>
<evidence type="ECO:0000313" key="6">
    <source>
        <dbReference type="EMBL" id="KCV70763.1"/>
    </source>
</evidence>
<comment type="similarity">
    <text evidence="1">Belongs to the SIKE family.</text>
</comment>
<feature type="coiled-coil region" evidence="3">
    <location>
        <begin position="208"/>
        <end position="235"/>
    </location>
</feature>
<dbReference type="eggNOG" id="ENOG502SFUE">
    <property type="taxonomic scope" value="Eukaryota"/>
</dbReference>
<dbReference type="Pfam" id="PF05769">
    <property type="entry name" value="SIKE"/>
    <property type="match status" value="1"/>
</dbReference>
<dbReference type="GeneID" id="20527839"/>
<dbReference type="EMBL" id="KB932204">
    <property type="protein sequence ID" value="KCV70763.1"/>
    <property type="molecule type" value="Genomic_DNA"/>
</dbReference>
<feature type="compositionally biased region" description="Low complexity" evidence="4">
    <location>
        <begin position="89"/>
        <end position="102"/>
    </location>
</feature>
<organism evidence="6">
    <name type="scientific">Fonticula alba</name>
    <name type="common">Slime mold</name>
    <dbReference type="NCBI Taxonomy" id="691883"/>
    <lineage>
        <taxon>Eukaryota</taxon>
        <taxon>Rotosphaerida</taxon>
        <taxon>Fonticulaceae</taxon>
        <taxon>Fonticula</taxon>
    </lineage>
</organism>
<evidence type="ECO:0000256" key="2">
    <source>
        <dbReference type="ARBA" id="ARBA00023054"/>
    </source>
</evidence>
<keyword evidence="5" id="KW-0472">Membrane</keyword>
<sequence>MSVPSAHSINNTLSEFGALIQELSAQLDSQQQLAVSGDQSSSASSFIMTTLAVGVSLLVLSVIGTSGLLRTGRRVWRYFVPLSGRHPGDPGATPRTGATTPDPAVPADSTTHSTTSPLHWAASRVPQSLADLVSPEFPGDVGLPDLDALRAHAASSGAPGDIGGPDEQLLHLQRENASLVETLRDYHATVGRLMNKHKTLAASVQSDRQGLLAKIDHLAAENQGLREQVDQLQQVGLRLTDRLDRAHAIIRNAAALQSEDESAVNREMAALRRENESLRVLIGISEASLDRISSGSSLPGEAEAVSSSAGALNA</sequence>
<dbReference type="Proteomes" id="UP000030693">
    <property type="component" value="Unassembled WGS sequence"/>
</dbReference>
<evidence type="ECO:0000256" key="1">
    <source>
        <dbReference type="ARBA" id="ARBA00005537"/>
    </source>
</evidence>
<feature type="compositionally biased region" description="Low complexity" evidence="4">
    <location>
        <begin position="300"/>
        <end position="314"/>
    </location>
</feature>
<feature type="region of interest" description="Disordered" evidence="4">
    <location>
        <begin position="83"/>
        <end position="116"/>
    </location>
</feature>
<keyword evidence="5" id="KW-1133">Transmembrane helix</keyword>
<dbReference type="Gene3D" id="1.10.287.1490">
    <property type="match status" value="1"/>
</dbReference>
<feature type="region of interest" description="Disordered" evidence="4">
    <location>
        <begin position="292"/>
        <end position="314"/>
    </location>
</feature>